<evidence type="ECO:0000259" key="1">
    <source>
        <dbReference type="Pfam" id="PF12697"/>
    </source>
</evidence>
<keyword evidence="3" id="KW-1185">Reference proteome</keyword>
<dbReference type="InterPro" id="IPR029058">
    <property type="entry name" value="AB_hydrolase_fold"/>
</dbReference>
<dbReference type="Gene3D" id="3.40.50.1820">
    <property type="entry name" value="alpha/beta hydrolase"/>
    <property type="match status" value="1"/>
</dbReference>
<organism evidence="2 3">
    <name type="scientific">Mycena venus</name>
    <dbReference type="NCBI Taxonomy" id="2733690"/>
    <lineage>
        <taxon>Eukaryota</taxon>
        <taxon>Fungi</taxon>
        <taxon>Dikarya</taxon>
        <taxon>Basidiomycota</taxon>
        <taxon>Agaricomycotina</taxon>
        <taxon>Agaricomycetes</taxon>
        <taxon>Agaricomycetidae</taxon>
        <taxon>Agaricales</taxon>
        <taxon>Marasmiineae</taxon>
        <taxon>Mycenaceae</taxon>
        <taxon>Mycena</taxon>
    </lineage>
</organism>
<feature type="domain" description="AB hydrolase-1" evidence="1">
    <location>
        <begin position="53"/>
        <end position="328"/>
    </location>
</feature>
<accession>A0A8H6XH03</accession>
<protein>
    <submittedName>
        <fullName evidence="2">Alpha beta-hydrolase</fullName>
    </submittedName>
</protein>
<keyword evidence="2" id="KW-0378">Hydrolase</keyword>
<sequence>MLEPLSAIMSLEIASVVFTCPQDEQSAPGRFLKMTAKRYTSPDYPADIRGLTLIFAHGVGGYKEQWEPMIGEIFRLQHLKAPHHRIHEAWALDRQNHGDAALLNREELSTSRPGGVSSYEWADAIAAFARSSQMRGKRLVAVSHSAGALATVGSTRAMELSAIPYVAFVLIEPTIVSPEDFTGRIEKTIMGFSAATKTRRDKWPSREVAHQWMKARYPWRVWDPRMLQALIDHGLTETSNGEITPKCDKHQESSCYPDTFAHFDSMKQITRIWRTVPLHIIWGTRNDELIPDSARGSISDPSKGRGAASITRMKGGHMLAQESPDYLAFTISQVLDKVAPVPNKAAALSEVGASDWDWEVLLRWSRL</sequence>
<evidence type="ECO:0000313" key="2">
    <source>
        <dbReference type="EMBL" id="KAF7341343.1"/>
    </source>
</evidence>
<comment type="caution">
    <text evidence="2">The sequence shown here is derived from an EMBL/GenBank/DDBJ whole genome shotgun (WGS) entry which is preliminary data.</text>
</comment>
<dbReference type="AlphaFoldDB" id="A0A8H6XH03"/>
<dbReference type="EMBL" id="JACAZI010000018">
    <property type="protein sequence ID" value="KAF7341343.1"/>
    <property type="molecule type" value="Genomic_DNA"/>
</dbReference>
<name>A0A8H6XH03_9AGAR</name>
<gene>
    <name evidence="2" type="ORF">MVEN_01870800</name>
</gene>
<dbReference type="GO" id="GO:0016787">
    <property type="term" value="F:hydrolase activity"/>
    <property type="evidence" value="ECO:0007669"/>
    <property type="project" value="UniProtKB-KW"/>
</dbReference>
<dbReference type="SUPFAM" id="SSF53474">
    <property type="entry name" value="alpha/beta-Hydrolases"/>
    <property type="match status" value="1"/>
</dbReference>
<dbReference type="OrthoDB" id="94039at2759"/>
<reference evidence="2" key="1">
    <citation type="submission" date="2020-05" db="EMBL/GenBank/DDBJ databases">
        <title>Mycena genomes resolve the evolution of fungal bioluminescence.</title>
        <authorList>
            <person name="Tsai I.J."/>
        </authorList>
    </citation>
    <scope>NUCLEOTIDE SEQUENCE</scope>
    <source>
        <strain evidence="2">CCC161011</strain>
    </source>
</reference>
<evidence type="ECO:0000313" key="3">
    <source>
        <dbReference type="Proteomes" id="UP000620124"/>
    </source>
</evidence>
<proteinExistence type="predicted"/>
<dbReference type="InterPro" id="IPR000073">
    <property type="entry name" value="AB_hydrolase_1"/>
</dbReference>
<dbReference type="Proteomes" id="UP000620124">
    <property type="component" value="Unassembled WGS sequence"/>
</dbReference>
<dbReference type="Pfam" id="PF12697">
    <property type="entry name" value="Abhydrolase_6"/>
    <property type="match status" value="1"/>
</dbReference>